<feature type="region of interest" description="Disordered" evidence="2">
    <location>
        <begin position="570"/>
        <end position="646"/>
    </location>
</feature>
<dbReference type="PANTHER" id="PTHR33701:SF2">
    <property type="entry name" value="TRANSMEMBRANE PROTEIN"/>
    <property type="match status" value="1"/>
</dbReference>
<name>A0ABP0X1L1_9BRYO</name>
<feature type="coiled-coil region" evidence="1">
    <location>
        <begin position="228"/>
        <end position="276"/>
    </location>
</feature>
<evidence type="ECO:0000256" key="2">
    <source>
        <dbReference type="SAM" id="MobiDB-lite"/>
    </source>
</evidence>
<accession>A0ABP0X1L1</accession>
<feature type="region of interest" description="Disordered" evidence="2">
    <location>
        <begin position="1047"/>
        <end position="1083"/>
    </location>
</feature>
<protein>
    <submittedName>
        <fullName evidence="3">Uncharacterized protein</fullName>
    </submittedName>
</protein>
<feature type="compositionally biased region" description="Polar residues" evidence="2">
    <location>
        <begin position="588"/>
        <end position="612"/>
    </location>
</feature>
<dbReference type="Proteomes" id="UP001497444">
    <property type="component" value="Chromosome 4"/>
</dbReference>
<gene>
    <name evidence="3" type="ORF">CSSPJE1EN1_LOCUS17937</name>
</gene>
<proteinExistence type="predicted"/>
<feature type="compositionally biased region" description="Polar residues" evidence="2">
    <location>
        <begin position="629"/>
        <end position="646"/>
    </location>
</feature>
<keyword evidence="4" id="KW-1185">Reference proteome</keyword>
<feature type="region of interest" description="Disordered" evidence="2">
    <location>
        <begin position="463"/>
        <end position="488"/>
    </location>
</feature>
<keyword evidence="1" id="KW-0175">Coiled coil</keyword>
<feature type="compositionally biased region" description="Basic and acidic residues" evidence="2">
    <location>
        <begin position="613"/>
        <end position="628"/>
    </location>
</feature>
<evidence type="ECO:0000313" key="3">
    <source>
        <dbReference type="EMBL" id="CAK9272459.1"/>
    </source>
</evidence>
<dbReference type="PANTHER" id="PTHR33701">
    <property type="entry name" value="TRANSMEMBRANE PROTEIN"/>
    <property type="match status" value="1"/>
</dbReference>
<feature type="region of interest" description="Disordered" evidence="2">
    <location>
        <begin position="23"/>
        <end position="96"/>
    </location>
</feature>
<organism evidence="3 4">
    <name type="scientific">Sphagnum jensenii</name>
    <dbReference type="NCBI Taxonomy" id="128206"/>
    <lineage>
        <taxon>Eukaryota</taxon>
        <taxon>Viridiplantae</taxon>
        <taxon>Streptophyta</taxon>
        <taxon>Embryophyta</taxon>
        <taxon>Bryophyta</taxon>
        <taxon>Sphagnophytina</taxon>
        <taxon>Sphagnopsida</taxon>
        <taxon>Sphagnales</taxon>
        <taxon>Sphagnaceae</taxon>
        <taxon>Sphagnum</taxon>
    </lineage>
</organism>
<reference evidence="3" key="1">
    <citation type="submission" date="2024-02" db="EMBL/GenBank/DDBJ databases">
        <authorList>
            <consortium name="ELIXIR-Norway"/>
            <consortium name="Elixir Norway"/>
        </authorList>
    </citation>
    <scope>NUCLEOTIDE SEQUENCE</scope>
</reference>
<feature type="compositionally biased region" description="Polar residues" evidence="2">
    <location>
        <begin position="476"/>
        <end position="488"/>
    </location>
</feature>
<feature type="compositionally biased region" description="Polar residues" evidence="2">
    <location>
        <begin position="51"/>
        <end position="63"/>
    </location>
</feature>
<evidence type="ECO:0000256" key="1">
    <source>
        <dbReference type="SAM" id="Coils"/>
    </source>
</evidence>
<feature type="compositionally biased region" description="Basic and acidic residues" evidence="2">
    <location>
        <begin position="1062"/>
        <end position="1073"/>
    </location>
</feature>
<evidence type="ECO:0000313" key="4">
    <source>
        <dbReference type="Proteomes" id="UP001497444"/>
    </source>
</evidence>
<feature type="region of interest" description="Disordered" evidence="2">
    <location>
        <begin position="184"/>
        <end position="210"/>
    </location>
</feature>
<dbReference type="EMBL" id="OZ020099">
    <property type="protein sequence ID" value="CAK9272459.1"/>
    <property type="molecule type" value="Genomic_DNA"/>
</dbReference>
<feature type="compositionally biased region" description="Basic and acidic residues" evidence="2">
    <location>
        <begin position="463"/>
        <end position="475"/>
    </location>
</feature>
<sequence length="1102" mass="120664">MMKLPVALEEEVMSVVAAADAFSNSSSGSSSTKEEQLLVDQQQETTTTTTSVDKVSPSWQLSMRKSRTLSEHEKDNSSLSGHSGVPRVPPVATSLSPLTPLRWKSFRQEDVVDKEADKTYILGKQAQKGGRDVVVLTNVDTYLPQEVVIEENLRHGVEVGGDQSVEKQQPKANGGTIVARAEQHAVEQSGGADAAASGLERKPSTADETSVTTVDFLRARLLAERAASKAAKENVQQLAKKVTELEGKLEEEILLRNKAEAAKQEALLKLKMKREEALRTETPTEVPDTKGPMKVVAKETQRGADDHKDLVEPSVPHQEEADTARVSHLIHGKSVLQTENGHEKKATAMNNSKSVQYTSTSNISDVRSDPYIELKPSHPVTNWQERRSAREERLHNMWHQITQEMTALAKDGSQEELPNWMAQIPAVLQGIIPKTINTTGLNLQNGGNDNSDAGMDTQISEVGTEHDRRITKNHNEQSSGATQERSSLPSIAKALQQEAGGDLMVEANGSRMQIKVHEECSQVLGGDLQLKNPAKRDFEPKNVAELIERYEAQESVQRQWEQNYYTQQKLDRQKVGNSKKIRKEGHSSHTSSKAESPFSGPQKNSQQGILTETTKDAPHAAPLHDDLTPNHNAVNSPISSGNGKVNLQAPHINTLQAVSDSPHSVKLERVDTPVSGNRHLKATDGAEEAIPGQQESGLEQSIDPSVIISSTRFARSEGRGSSGRQLEKEPDDLNYPRATSYERRFHEDVVSYSGREPPDVEEVHNPQWAYSPVRLSEDARRSSFSDYKSISSMLDTSIEGQGNGQLQVHKESRLSFSHASSNGGHLRADHSSGYLRDSERGREMYCRRREGISRDTIPEGVNGSNWRPQADSIVWQGDEDSQYREKQKFSEMGFPYKPDNESNGQRSGYPQHLQAEDNGGLPDATVPPRSNPPLSTGHLGWDSPKKVAHKSQASVNQASNKANDVLRALQIAKLNIQGSGVKKAIVTSPYTTLNGHSYTGGALVSSKGYGGDGAGQYLGSLTDAELQHRFIKPHVGVHGSPIVSLPSSASSSVYNSPGADIVSRDTRNTENTRTDSTTPAINGHSSFVDKMTIGQGIQFFFP</sequence>
<feature type="compositionally biased region" description="Low complexity" evidence="2">
    <location>
        <begin position="1047"/>
        <end position="1057"/>
    </location>
</feature>
<feature type="region of interest" description="Disordered" evidence="2">
    <location>
        <begin position="713"/>
        <end position="734"/>
    </location>
</feature>
<feature type="region of interest" description="Disordered" evidence="2">
    <location>
        <begin position="892"/>
        <end position="946"/>
    </location>
</feature>